<keyword evidence="2" id="KW-1133">Transmembrane helix</keyword>
<evidence type="ECO:0000256" key="1">
    <source>
        <dbReference type="SAM" id="MobiDB-lite"/>
    </source>
</evidence>
<protein>
    <submittedName>
        <fullName evidence="3">Uncharacterized protein</fullName>
    </submittedName>
</protein>
<proteinExistence type="predicted"/>
<reference evidence="3 4" key="1">
    <citation type="submission" date="2019-08" db="EMBL/GenBank/DDBJ databases">
        <title>Archangium and Cystobacter genomes.</title>
        <authorList>
            <person name="Chen I.-C.K."/>
            <person name="Wielgoss S."/>
        </authorList>
    </citation>
    <scope>NUCLEOTIDE SEQUENCE [LARGE SCALE GENOMIC DNA]</scope>
    <source>
        <strain evidence="3 4">Cbm 6</strain>
    </source>
</reference>
<keyword evidence="4" id="KW-1185">Reference proteome</keyword>
<feature type="transmembrane region" description="Helical" evidence="2">
    <location>
        <begin position="203"/>
        <end position="221"/>
    </location>
</feature>
<evidence type="ECO:0000313" key="4">
    <source>
        <dbReference type="Proteomes" id="UP001611383"/>
    </source>
</evidence>
<feature type="compositionally biased region" description="Polar residues" evidence="1">
    <location>
        <begin position="1"/>
        <end position="17"/>
    </location>
</feature>
<evidence type="ECO:0000313" key="3">
    <source>
        <dbReference type="EMBL" id="WNG50016.1"/>
    </source>
</evidence>
<accession>A0ABY9X3N5</accession>
<keyword evidence="2" id="KW-0472">Membrane</keyword>
<organism evidence="3 4">
    <name type="scientific">Archangium minus</name>
    <dbReference type="NCBI Taxonomy" id="83450"/>
    <lineage>
        <taxon>Bacteria</taxon>
        <taxon>Pseudomonadati</taxon>
        <taxon>Myxococcota</taxon>
        <taxon>Myxococcia</taxon>
        <taxon>Myxococcales</taxon>
        <taxon>Cystobacterineae</taxon>
        <taxon>Archangiaceae</taxon>
        <taxon>Archangium</taxon>
    </lineage>
</organism>
<gene>
    <name evidence="3" type="ORF">F0U60_42270</name>
</gene>
<feature type="transmembrane region" description="Helical" evidence="2">
    <location>
        <begin position="227"/>
        <end position="243"/>
    </location>
</feature>
<dbReference type="EMBL" id="CP043494">
    <property type="protein sequence ID" value="WNG50016.1"/>
    <property type="molecule type" value="Genomic_DNA"/>
</dbReference>
<sequence>MSGTTHTRPPGSGTRQGEPTEGEGAELPSLAPWEAPVEAPIQELVEEARGATTDAERAALAAEINRQLDALAARGGSREVADLLHHLLESGQLAGLVDTEGRSCRASATEALMRLGFPFALEVRPEDLDHLRGQDADAPGSRWAPLAAGGTLGAGIVAQWVLLLERGLPGSGDLQPLVLLMGLSLMALLTGVLAPERSTSQRAGLLVLAILSVIQVFLGVFWGYDGAISGLAGLLACLLIWLPRR</sequence>
<feature type="region of interest" description="Disordered" evidence="1">
    <location>
        <begin position="1"/>
        <end position="34"/>
    </location>
</feature>
<feature type="transmembrane region" description="Helical" evidence="2">
    <location>
        <begin position="143"/>
        <end position="162"/>
    </location>
</feature>
<name>A0ABY9X3N5_9BACT</name>
<dbReference type="RefSeq" id="WP_395808612.1">
    <property type="nucleotide sequence ID" value="NZ_CP043494.1"/>
</dbReference>
<feature type="transmembrane region" description="Helical" evidence="2">
    <location>
        <begin position="174"/>
        <end position="194"/>
    </location>
</feature>
<dbReference type="Proteomes" id="UP001611383">
    <property type="component" value="Chromosome"/>
</dbReference>
<evidence type="ECO:0000256" key="2">
    <source>
        <dbReference type="SAM" id="Phobius"/>
    </source>
</evidence>
<keyword evidence="2" id="KW-0812">Transmembrane</keyword>